<dbReference type="AlphaFoldDB" id="A0AAN8FDG8"/>
<evidence type="ECO:0000313" key="4">
    <source>
        <dbReference type="Proteomes" id="UP001331761"/>
    </source>
</evidence>
<evidence type="ECO:0000259" key="2">
    <source>
        <dbReference type="PROSITE" id="PS50086"/>
    </source>
</evidence>
<dbReference type="PROSITE" id="PS50086">
    <property type="entry name" value="TBC_RABGAP"/>
    <property type="match status" value="1"/>
</dbReference>
<gene>
    <name evidence="3" type="ORF">GCK32_008311</name>
</gene>
<accession>A0AAN8FDG8</accession>
<evidence type="ECO:0000256" key="1">
    <source>
        <dbReference type="SAM" id="MobiDB-lite"/>
    </source>
</evidence>
<reference evidence="3 4" key="1">
    <citation type="submission" date="2019-10" db="EMBL/GenBank/DDBJ databases">
        <title>Assembly and Annotation for the nematode Trichostrongylus colubriformis.</title>
        <authorList>
            <person name="Martin J."/>
        </authorList>
    </citation>
    <scope>NUCLEOTIDE SEQUENCE [LARGE SCALE GENOMIC DNA]</scope>
    <source>
        <strain evidence="3">G859</strain>
        <tissue evidence="3">Whole worm</tissue>
    </source>
</reference>
<feature type="domain" description="Rab-GAP TBC" evidence="2">
    <location>
        <begin position="1"/>
        <end position="123"/>
    </location>
</feature>
<keyword evidence="4" id="KW-1185">Reference proteome</keyword>
<dbReference type="EMBL" id="WIXE01010306">
    <property type="protein sequence ID" value="KAK5977676.1"/>
    <property type="molecule type" value="Genomic_DNA"/>
</dbReference>
<dbReference type="InterPro" id="IPR000195">
    <property type="entry name" value="Rab-GAP-TBC_dom"/>
</dbReference>
<comment type="caution">
    <text evidence="3">The sequence shown here is derived from an EMBL/GenBank/DDBJ whole genome shotgun (WGS) entry which is preliminary data.</text>
</comment>
<sequence length="226" mass="25220">MPPVGFQQALAAAAMGATHRVPEATSSSSHSERHEQPSRQSRVQDGAPMNQVMRELTANGERLHPVDPVLAAHLNSLDIPKQLYESILCIYVALFSRWLRLLFGREFSIHDLLYVWDVLLCDRPIERVVECIFLACKFGICEGFIEGDEGEHTYTISQKEIVDAVDIASASKASPYLSTCILIAYRSHSNDTSNFILKTLSASSMASEHDQELNLADVGSWLKKNW</sequence>
<dbReference type="InterPro" id="IPR035969">
    <property type="entry name" value="Rab-GAP_TBC_sf"/>
</dbReference>
<name>A0AAN8FDG8_TRICO</name>
<evidence type="ECO:0000313" key="3">
    <source>
        <dbReference type="EMBL" id="KAK5977676.1"/>
    </source>
</evidence>
<feature type="region of interest" description="Disordered" evidence="1">
    <location>
        <begin position="15"/>
        <end position="49"/>
    </location>
</feature>
<dbReference type="Proteomes" id="UP001331761">
    <property type="component" value="Unassembled WGS sequence"/>
</dbReference>
<protein>
    <recommendedName>
        <fullName evidence="2">Rab-GAP TBC domain-containing protein</fullName>
    </recommendedName>
</protein>
<proteinExistence type="predicted"/>
<dbReference type="SUPFAM" id="SSF47923">
    <property type="entry name" value="Ypt/Rab-GAP domain of gyp1p"/>
    <property type="match status" value="1"/>
</dbReference>
<dbReference type="Gene3D" id="1.10.472.80">
    <property type="entry name" value="Ypt/Rab-GAP domain of gyp1p, domain 3"/>
    <property type="match status" value="1"/>
</dbReference>
<organism evidence="3 4">
    <name type="scientific">Trichostrongylus colubriformis</name>
    <name type="common">Black scour worm</name>
    <dbReference type="NCBI Taxonomy" id="6319"/>
    <lineage>
        <taxon>Eukaryota</taxon>
        <taxon>Metazoa</taxon>
        <taxon>Ecdysozoa</taxon>
        <taxon>Nematoda</taxon>
        <taxon>Chromadorea</taxon>
        <taxon>Rhabditida</taxon>
        <taxon>Rhabditina</taxon>
        <taxon>Rhabditomorpha</taxon>
        <taxon>Strongyloidea</taxon>
        <taxon>Trichostrongylidae</taxon>
        <taxon>Trichostrongylus</taxon>
    </lineage>
</organism>